<dbReference type="EMBL" id="BONH01000007">
    <property type="protein sequence ID" value="GIF96950.1"/>
    <property type="molecule type" value="Genomic_DNA"/>
</dbReference>
<keyword evidence="1" id="KW-0285">Flavoprotein</keyword>
<evidence type="ECO:0000256" key="1">
    <source>
        <dbReference type="ARBA" id="ARBA00022630"/>
    </source>
</evidence>
<accession>A0A8J3P024</accession>
<sequence>MAEIKVYGAPWCPDCRRVKKFLTEHRARYDWVDIDRDEQARVDVQQLQNGGQTIPTVVFGDGAMMVNPSNHTIAAKLGLNLRAEREVYDLAIIGGGPAGLSAAIYAAREGIDAVVVDKSALGGQAGATQLIDNYPGFPEGIGGADLAARFIAQSRRYGVELLSAVEVRQLAIDEEDVTLSLSSGQQLCAAAVIVATGSSYRRLGLPGEEELTGAGVHYCATCDGPFYHGAEELLVVGGGNSGLEEALFLSQFADRVRIVEHSSALKASPLIQHKIAEHPEFTVHTNTEITALTAKAGRLHEVTARDAVTGELLTWRPSAAFVYIGMDPNTGFLQQSLRLDQWGFVVTDDMLATSIPGVYAAGDVRAGSTKQLGSAVGEGITALIHARQRLQRSGVTRTLGINA</sequence>
<name>A0A8J3P024_9ACTN</name>
<organism evidence="6 7">
    <name type="scientific">Catellatospora citrea</name>
    <dbReference type="NCBI Taxonomy" id="53366"/>
    <lineage>
        <taxon>Bacteria</taxon>
        <taxon>Bacillati</taxon>
        <taxon>Actinomycetota</taxon>
        <taxon>Actinomycetes</taxon>
        <taxon>Micromonosporales</taxon>
        <taxon>Micromonosporaceae</taxon>
        <taxon>Catellatospora</taxon>
    </lineage>
</organism>
<gene>
    <name evidence="6" type="ORF">Cci01nite_20440</name>
</gene>
<dbReference type="InterPro" id="IPR023753">
    <property type="entry name" value="FAD/NAD-binding_dom"/>
</dbReference>
<dbReference type="RefSeq" id="WP_170212885.1">
    <property type="nucleotide sequence ID" value="NZ_BONH01000007.1"/>
</dbReference>
<evidence type="ECO:0008006" key="8">
    <source>
        <dbReference type="Google" id="ProtNLM"/>
    </source>
</evidence>
<comment type="caution">
    <text evidence="6">The sequence shown here is derived from an EMBL/GenBank/DDBJ whole genome shotgun (WGS) entry which is preliminary data.</text>
</comment>
<dbReference type="InterPro" id="IPR050097">
    <property type="entry name" value="Ferredoxin-NADP_redctase_2"/>
</dbReference>
<dbReference type="CDD" id="cd02976">
    <property type="entry name" value="NrdH"/>
    <property type="match status" value="1"/>
</dbReference>
<dbReference type="Pfam" id="PF00462">
    <property type="entry name" value="Glutaredoxin"/>
    <property type="match status" value="1"/>
</dbReference>
<evidence type="ECO:0000313" key="7">
    <source>
        <dbReference type="Proteomes" id="UP000659904"/>
    </source>
</evidence>
<dbReference type="InterPro" id="IPR002109">
    <property type="entry name" value="Glutaredoxin"/>
</dbReference>
<dbReference type="Gene3D" id="3.50.50.60">
    <property type="entry name" value="FAD/NAD(P)-binding domain"/>
    <property type="match status" value="2"/>
</dbReference>
<dbReference type="Proteomes" id="UP000659904">
    <property type="component" value="Unassembled WGS sequence"/>
</dbReference>
<dbReference type="PROSITE" id="PS51354">
    <property type="entry name" value="GLUTAREDOXIN_2"/>
    <property type="match status" value="1"/>
</dbReference>
<dbReference type="PRINTS" id="PR00368">
    <property type="entry name" value="FADPNR"/>
</dbReference>
<dbReference type="GO" id="GO:0004791">
    <property type="term" value="F:thioredoxin-disulfide reductase (NADPH) activity"/>
    <property type="evidence" value="ECO:0007669"/>
    <property type="project" value="UniProtKB-EC"/>
</dbReference>
<proteinExistence type="predicted"/>
<feature type="domain" description="Glutaredoxin" evidence="4">
    <location>
        <begin position="4"/>
        <end position="61"/>
    </location>
</feature>
<dbReference type="SUPFAM" id="SSF52833">
    <property type="entry name" value="Thioredoxin-like"/>
    <property type="match status" value="1"/>
</dbReference>
<keyword evidence="2" id="KW-0560">Oxidoreductase</keyword>
<dbReference type="Pfam" id="PF07992">
    <property type="entry name" value="Pyr_redox_2"/>
    <property type="match status" value="1"/>
</dbReference>
<keyword evidence="7" id="KW-1185">Reference proteome</keyword>
<feature type="domain" description="FAD/NAD(P)-binding" evidence="5">
    <location>
        <begin position="88"/>
        <end position="379"/>
    </location>
</feature>
<dbReference type="SUPFAM" id="SSF51905">
    <property type="entry name" value="FAD/NAD(P)-binding domain"/>
    <property type="match status" value="1"/>
</dbReference>
<dbReference type="InterPro" id="IPR036249">
    <property type="entry name" value="Thioredoxin-like_sf"/>
</dbReference>
<reference evidence="6 7" key="1">
    <citation type="submission" date="2021-01" db="EMBL/GenBank/DDBJ databases">
        <title>Whole genome shotgun sequence of Catellatospora citrea NBRC 14495.</title>
        <authorList>
            <person name="Komaki H."/>
            <person name="Tamura T."/>
        </authorList>
    </citation>
    <scope>NUCLEOTIDE SEQUENCE [LARGE SCALE GENOMIC DNA]</scope>
    <source>
        <strain evidence="6 7">NBRC 14495</strain>
    </source>
</reference>
<dbReference type="PANTHER" id="PTHR48105">
    <property type="entry name" value="THIOREDOXIN REDUCTASE 1-RELATED-RELATED"/>
    <property type="match status" value="1"/>
</dbReference>
<evidence type="ECO:0000313" key="6">
    <source>
        <dbReference type="EMBL" id="GIF96950.1"/>
    </source>
</evidence>
<dbReference type="Gene3D" id="3.40.30.10">
    <property type="entry name" value="Glutaredoxin"/>
    <property type="match status" value="1"/>
</dbReference>
<comment type="catalytic activity">
    <reaction evidence="3">
        <text>[thioredoxin]-dithiol + NADP(+) = [thioredoxin]-disulfide + NADPH + H(+)</text>
        <dbReference type="Rhea" id="RHEA:20345"/>
        <dbReference type="Rhea" id="RHEA-COMP:10698"/>
        <dbReference type="Rhea" id="RHEA-COMP:10700"/>
        <dbReference type="ChEBI" id="CHEBI:15378"/>
        <dbReference type="ChEBI" id="CHEBI:29950"/>
        <dbReference type="ChEBI" id="CHEBI:50058"/>
        <dbReference type="ChEBI" id="CHEBI:57783"/>
        <dbReference type="ChEBI" id="CHEBI:58349"/>
        <dbReference type="EC" id="1.8.1.9"/>
    </reaction>
</comment>
<evidence type="ECO:0000259" key="4">
    <source>
        <dbReference type="Pfam" id="PF00462"/>
    </source>
</evidence>
<dbReference type="PRINTS" id="PR00469">
    <property type="entry name" value="PNDRDTASEII"/>
</dbReference>
<evidence type="ECO:0000259" key="5">
    <source>
        <dbReference type="Pfam" id="PF07992"/>
    </source>
</evidence>
<evidence type="ECO:0000256" key="2">
    <source>
        <dbReference type="ARBA" id="ARBA00023002"/>
    </source>
</evidence>
<protein>
    <recommendedName>
        <fullName evidence="8">Thioredoxin reductase (NADPH)</fullName>
    </recommendedName>
</protein>
<dbReference type="AlphaFoldDB" id="A0A8J3P024"/>
<evidence type="ECO:0000256" key="3">
    <source>
        <dbReference type="ARBA" id="ARBA00048132"/>
    </source>
</evidence>
<dbReference type="InterPro" id="IPR036188">
    <property type="entry name" value="FAD/NAD-bd_sf"/>
</dbReference>